<comment type="similarity">
    <text evidence="4">Belongs to the globin family.</text>
</comment>
<evidence type="ECO:0000256" key="5">
    <source>
        <dbReference type="SAM" id="MobiDB-lite"/>
    </source>
</evidence>
<dbReference type="Pfam" id="PF00042">
    <property type="entry name" value="Globin"/>
    <property type="match status" value="1"/>
</dbReference>
<proteinExistence type="inferred from homology"/>
<dbReference type="GO" id="GO:0019826">
    <property type="term" value="F:oxygen sensor activity"/>
    <property type="evidence" value="ECO:0007669"/>
    <property type="project" value="EnsemblMetazoa"/>
</dbReference>
<dbReference type="PANTHER" id="PTHR46458">
    <property type="entry name" value="BLR2807 PROTEIN"/>
    <property type="match status" value="1"/>
</dbReference>
<keyword evidence="7" id="KW-1185">Reference proteome</keyword>
<keyword evidence="4" id="KW-0813">Transport</keyword>
<keyword evidence="3" id="KW-0408">Iron</keyword>
<dbReference type="GO" id="GO:0003032">
    <property type="term" value="P:detection of oxygen"/>
    <property type="evidence" value="ECO:0007669"/>
    <property type="project" value="EnsemblMetazoa"/>
</dbReference>
<dbReference type="InterPro" id="IPR012292">
    <property type="entry name" value="Globin/Proto"/>
</dbReference>
<keyword evidence="4" id="KW-0561">Oxygen transport</keyword>
<dbReference type="GO" id="GO:0001666">
    <property type="term" value="P:response to hypoxia"/>
    <property type="evidence" value="ECO:0000318"/>
    <property type="project" value="GO_Central"/>
</dbReference>
<feature type="region of interest" description="Disordered" evidence="5">
    <location>
        <begin position="27"/>
        <end position="47"/>
    </location>
</feature>
<evidence type="ECO:0000256" key="1">
    <source>
        <dbReference type="ARBA" id="ARBA00022617"/>
    </source>
</evidence>
<dbReference type="InterPro" id="IPR000971">
    <property type="entry name" value="Globin"/>
</dbReference>
<gene>
    <name evidence="6" type="primary">WBGene00103611</name>
</gene>
<keyword evidence="1 4" id="KW-0349">Heme</keyword>
<dbReference type="Gene3D" id="1.10.490.10">
    <property type="entry name" value="Globins"/>
    <property type="match status" value="2"/>
</dbReference>
<name>A0A2A6CS87_PRIPA</name>
<feature type="compositionally biased region" description="Basic and acidic residues" evidence="5">
    <location>
        <begin position="37"/>
        <end position="47"/>
    </location>
</feature>
<dbReference type="InterPro" id="IPR050532">
    <property type="entry name" value="Globin-like_OT"/>
</dbReference>
<evidence type="ECO:0000256" key="2">
    <source>
        <dbReference type="ARBA" id="ARBA00022723"/>
    </source>
</evidence>
<evidence type="ECO:0000313" key="6">
    <source>
        <dbReference type="EnsemblMetazoa" id="PPA14057.1"/>
    </source>
</evidence>
<keyword evidence="2" id="KW-0479">Metal-binding</keyword>
<dbReference type="Proteomes" id="UP000005239">
    <property type="component" value="Unassembled WGS sequence"/>
</dbReference>
<sequence length="376" mass="43565">MASHPMYHEYRVHQLVQETLDTVMDAASSSIDSEDGASIKEDLRSDDTDRCDSDLEADETHLARAHWILLHKMNKQGTVIQSTFEHLMTEFKHTRPIWQFGRNIDENVKDWNKELHEDFYFRHHCASVQAAITMIMENKDDIVSLTRVLNEVGAHHFFYDAYEPHLILFEDAMITAMKKVLKGVEELDEETERSWRVLLQLTRKHLIEGISIQRNGYLKQAITPQEHTEIMEAWSRVEEFGLEEAGVKLCETAFETYKSLLSQYELSLPIPAVPGSNSDVFRQFSHMTMAALDLTINNYDQNSGFASLPEKLSDYAITCMILDVCPTLVRKAFMEGIMEMLKTTLDKKELCETERQTWCKVYRVLEQAILINIVDY</sequence>
<dbReference type="SUPFAM" id="SSF46458">
    <property type="entry name" value="Globin-like"/>
    <property type="match status" value="1"/>
</dbReference>
<dbReference type="GO" id="GO:0046872">
    <property type="term" value="F:metal ion binding"/>
    <property type="evidence" value="ECO:0007669"/>
    <property type="project" value="UniProtKB-KW"/>
</dbReference>
<dbReference type="InterPro" id="IPR009050">
    <property type="entry name" value="Globin-like_sf"/>
</dbReference>
<dbReference type="PANTHER" id="PTHR46458:SF6">
    <property type="entry name" value="GLOBIN FAMILY PROFILE DOMAIN-CONTAINING PROTEIN"/>
    <property type="match status" value="1"/>
</dbReference>
<dbReference type="GO" id="GO:0020037">
    <property type="term" value="F:heme binding"/>
    <property type="evidence" value="ECO:0007669"/>
    <property type="project" value="InterPro"/>
</dbReference>
<reference evidence="7" key="1">
    <citation type="journal article" date="2008" name="Nat. Genet.">
        <title>The Pristionchus pacificus genome provides a unique perspective on nematode lifestyle and parasitism.</title>
        <authorList>
            <person name="Dieterich C."/>
            <person name="Clifton S.W."/>
            <person name="Schuster L.N."/>
            <person name="Chinwalla A."/>
            <person name="Delehaunty K."/>
            <person name="Dinkelacker I."/>
            <person name="Fulton L."/>
            <person name="Fulton R."/>
            <person name="Godfrey J."/>
            <person name="Minx P."/>
            <person name="Mitreva M."/>
            <person name="Roeseler W."/>
            <person name="Tian H."/>
            <person name="Witte H."/>
            <person name="Yang S.P."/>
            <person name="Wilson R.K."/>
            <person name="Sommer R.J."/>
        </authorList>
    </citation>
    <scope>NUCLEOTIDE SEQUENCE [LARGE SCALE GENOMIC DNA]</scope>
    <source>
        <strain evidence="7">PS312</strain>
    </source>
</reference>
<protein>
    <submittedName>
        <fullName evidence="6">Glb-5</fullName>
    </submittedName>
</protein>
<dbReference type="InterPro" id="IPR044399">
    <property type="entry name" value="Mb-like_M"/>
</dbReference>
<accession>A0A2A6CS87</accession>
<dbReference type="EnsemblMetazoa" id="PPA14057.1">
    <property type="protein sequence ID" value="PPA14057.1"/>
    <property type="gene ID" value="WBGene00103611"/>
</dbReference>
<organism evidence="6 7">
    <name type="scientific">Pristionchus pacificus</name>
    <name type="common">Parasitic nematode worm</name>
    <dbReference type="NCBI Taxonomy" id="54126"/>
    <lineage>
        <taxon>Eukaryota</taxon>
        <taxon>Metazoa</taxon>
        <taxon>Ecdysozoa</taxon>
        <taxon>Nematoda</taxon>
        <taxon>Chromadorea</taxon>
        <taxon>Rhabditida</taxon>
        <taxon>Rhabditina</taxon>
        <taxon>Diplogasteromorpha</taxon>
        <taxon>Diplogasteroidea</taxon>
        <taxon>Neodiplogasteridae</taxon>
        <taxon>Pristionchus</taxon>
    </lineage>
</organism>
<dbReference type="AlphaFoldDB" id="A0A2A6CS87"/>
<dbReference type="GO" id="GO:0019825">
    <property type="term" value="F:oxygen binding"/>
    <property type="evidence" value="ECO:0000318"/>
    <property type="project" value="GO_Central"/>
</dbReference>
<evidence type="ECO:0000313" key="7">
    <source>
        <dbReference type="Proteomes" id="UP000005239"/>
    </source>
</evidence>
<dbReference type="CDD" id="cd01040">
    <property type="entry name" value="Mb-like"/>
    <property type="match status" value="1"/>
</dbReference>
<evidence type="ECO:0000256" key="4">
    <source>
        <dbReference type="RuleBase" id="RU000356"/>
    </source>
</evidence>
<accession>A0A8R1U9E5</accession>
<dbReference type="GO" id="GO:0015671">
    <property type="term" value="P:oxygen transport"/>
    <property type="evidence" value="ECO:0000318"/>
    <property type="project" value="GO_Central"/>
</dbReference>
<dbReference type="GO" id="GO:0005344">
    <property type="term" value="F:oxygen carrier activity"/>
    <property type="evidence" value="ECO:0000318"/>
    <property type="project" value="GO_Central"/>
</dbReference>
<reference evidence="6" key="2">
    <citation type="submission" date="2022-06" db="UniProtKB">
        <authorList>
            <consortium name="EnsemblMetazoa"/>
        </authorList>
    </citation>
    <scope>IDENTIFICATION</scope>
    <source>
        <strain evidence="6">PS312</strain>
    </source>
</reference>
<evidence type="ECO:0000256" key="3">
    <source>
        <dbReference type="ARBA" id="ARBA00023004"/>
    </source>
</evidence>